<evidence type="ECO:0000313" key="1">
    <source>
        <dbReference type="EMBL" id="ABM72602.1"/>
    </source>
</evidence>
<dbReference type="HOGENOM" id="CLU_1516604_0_0_3"/>
<dbReference type="EMBL" id="CP000552">
    <property type="protein sequence ID" value="ABM72602.1"/>
    <property type="molecule type" value="Genomic_DNA"/>
</dbReference>
<proteinExistence type="predicted"/>
<dbReference type="Proteomes" id="UP000001589">
    <property type="component" value="Chromosome"/>
</dbReference>
<dbReference type="RefSeq" id="WP_011820699.1">
    <property type="nucleotide sequence ID" value="NC_008817.1"/>
</dbReference>
<organism evidence="1 2">
    <name type="scientific">Prochlorococcus marinus (strain MIT 9515)</name>
    <dbReference type="NCBI Taxonomy" id="167542"/>
    <lineage>
        <taxon>Bacteria</taxon>
        <taxon>Bacillati</taxon>
        <taxon>Cyanobacteriota</taxon>
        <taxon>Cyanophyceae</taxon>
        <taxon>Synechococcales</taxon>
        <taxon>Prochlorococcaceae</taxon>
        <taxon>Prochlorococcus</taxon>
    </lineage>
</organism>
<dbReference type="GeneID" id="60201529"/>
<dbReference type="STRING" id="167542.P9515_13951"/>
<reference evidence="1 2" key="1">
    <citation type="journal article" date="2007" name="PLoS Genet.">
        <title>Patterns and implications of gene gain and loss in the evolution of Prochlorococcus.</title>
        <authorList>
            <person name="Kettler G.C."/>
            <person name="Martiny A.C."/>
            <person name="Huang K."/>
            <person name="Zucker J."/>
            <person name="Coleman M.L."/>
            <person name="Rodrigue S."/>
            <person name="Chen F."/>
            <person name="Lapidus A."/>
            <person name="Ferriera S."/>
            <person name="Johnson J."/>
            <person name="Steglich C."/>
            <person name="Church G.M."/>
            <person name="Richardson P."/>
            <person name="Chisholm S.W."/>
        </authorList>
    </citation>
    <scope>NUCLEOTIDE SEQUENCE [LARGE SCALE GENOMIC DNA]</scope>
    <source>
        <strain evidence="1 2">MIT 9515</strain>
    </source>
</reference>
<dbReference type="KEGG" id="pmc:P9515_13951"/>
<evidence type="ECO:0008006" key="3">
    <source>
        <dbReference type="Google" id="ProtNLM"/>
    </source>
</evidence>
<dbReference type="AlphaFoldDB" id="A2BXU1"/>
<dbReference type="OrthoDB" id="505636at2"/>
<accession>A2BXU1</accession>
<gene>
    <name evidence="1" type="ordered locus">P9515_13951</name>
</gene>
<sequence length="177" mass="20886">MIKKILIVALKYSYGNKNFGPSINKGALEDSLKKIGMVTKTIWIDQHKKDILNKLIIHEAETFKPDLVFFKLFKDEVYANTLLKLKKRFKTVNWFGDDPWRFESFAKYYANKFSYVITTDKYSTNLYKKIGQNKVIISQHASFPSDIPYKKVTYQYDVSFVGTKSAYRDWFCKKIKK</sequence>
<protein>
    <recommendedName>
        <fullName evidence="3">Glycosyltransferase</fullName>
    </recommendedName>
</protein>
<evidence type="ECO:0000313" key="2">
    <source>
        <dbReference type="Proteomes" id="UP000001589"/>
    </source>
</evidence>
<name>A2BXU1_PROM5</name>
<dbReference type="eggNOG" id="COG4641">
    <property type="taxonomic scope" value="Bacteria"/>
</dbReference>